<evidence type="ECO:0000259" key="2">
    <source>
        <dbReference type="PROSITE" id="PS50882"/>
    </source>
</evidence>
<accession>A0A176WTL6</accession>
<feature type="compositionally biased region" description="Polar residues" evidence="1">
    <location>
        <begin position="23"/>
        <end position="40"/>
    </location>
</feature>
<comment type="caution">
    <text evidence="3">The sequence shown here is derived from an EMBL/GenBank/DDBJ whole genome shotgun (WGS) entry which is preliminary data.</text>
</comment>
<dbReference type="GO" id="GO:0005654">
    <property type="term" value="C:nucleoplasm"/>
    <property type="evidence" value="ECO:0007669"/>
    <property type="project" value="TreeGrafter"/>
</dbReference>
<feature type="compositionally biased region" description="Low complexity" evidence="1">
    <location>
        <begin position="164"/>
        <end position="174"/>
    </location>
</feature>
<dbReference type="GO" id="GO:0000398">
    <property type="term" value="P:mRNA splicing, via spliceosome"/>
    <property type="evidence" value="ECO:0007669"/>
    <property type="project" value="TreeGrafter"/>
</dbReference>
<evidence type="ECO:0000313" key="4">
    <source>
        <dbReference type="Proteomes" id="UP000077202"/>
    </source>
</evidence>
<evidence type="ECO:0000313" key="3">
    <source>
        <dbReference type="EMBL" id="OAE35646.1"/>
    </source>
</evidence>
<dbReference type="PANTHER" id="PTHR12357">
    <property type="entry name" value="YTH YT521-B HOMOLOGY DOMAIN-CONTAINING"/>
    <property type="match status" value="1"/>
</dbReference>
<dbReference type="Proteomes" id="UP000077202">
    <property type="component" value="Unassembled WGS sequence"/>
</dbReference>
<dbReference type="GO" id="GO:1990247">
    <property type="term" value="F:N6-methyladenosine-containing RNA reader activity"/>
    <property type="evidence" value="ECO:0007669"/>
    <property type="project" value="TreeGrafter"/>
</dbReference>
<dbReference type="InterPro" id="IPR007275">
    <property type="entry name" value="YTH_domain"/>
</dbReference>
<keyword evidence="4" id="KW-1185">Reference proteome</keyword>
<dbReference type="PROSITE" id="PS50882">
    <property type="entry name" value="YTH"/>
    <property type="match status" value="1"/>
</dbReference>
<gene>
    <name evidence="3" type="ORF">AXG93_1154s1000</name>
</gene>
<evidence type="ECO:0000256" key="1">
    <source>
        <dbReference type="SAM" id="MobiDB-lite"/>
    </source>
</evidence>
<dbReference type="EMBL" id="LVLJ01000095">
    <property type="protein sequence ID" value="OAE35646.1"/>
    <property type="molecule type" value="Genomic_DNA"/>
</dbReference>
<feature type="region of interest" description="Disordered" evidence="1">
    <location>
        <begin position="442"/>
        <end position="472"/>
    </location>
</feature>
<reference evidence="3" key="1">
    <citation type="submission" date="2016-03" db="EMBL/GenBank/DDBJ databases">
        <title>Mechanisms controlling the formation of the plant cell surface in tip-growing cells are functionally conserved among land plants.</title>
        <authorList>
            <person name="Honkanen S."/>
            <person name="Jones V.A."/>
            <person name="Morieri G."/>
            <person name="Champion C."/>
            <person name="Hetherington A.J."/>
            <person name="Kelly S."/>
            <person name="Saint-Marcoux D."/>
            <person name="Proust H."/>
            <person name="Prescott H."/>
            <person name="Dolan L."/>
        </authorList>
    </citation>
    <scope>NUCLEOTIDE SEQUENCE [LARGE SCALE GENOMIC DNA]</scope>
    <source>
        <tissue evidence="3">Whole gametophyte</tissue>
    </source>
</reference>
<protein>
    <recommendedName>
        <fullName evidence="2">YTH domain-containing protein</fullName>
    </recommendedName>
</protein>
<feature type="region of interest" description="Disordered" evidence="1">
    <location>
        <begin position="392"/>
        <end position="424"/>
    </location>
</feature>
<organism evidence="3 4">
    <name type="scientific">Marchantia polymorpha subsp. ruderalis</name>
    <dbReference type="NCBI Taxonomy" id="1480154"/>
    <lineage>
        <taxon>Eukaryota</taxon>
        <taxon>Viridiplantae</taxon>
        <taxon>Streptophyta</taxon>
        <taxon>Embryophyta</taxon>
        <taxon>Marchantiophyta</taxon>
        <taxon>Marchantiopsida</taxon>
        <taxon>Marchantiidae</taxon>
        <taxon>Marchantiales</taxon>
        <taxon>Marchantiaceae</taxon>
        <taxon>Marchantia</taxon>
    </lineage>
</organism>
<feature type="region of interest" description="Disordered" evidence="1">
    <location>
        <begin position="118"/>
        <end position="210"/>
    </location>
</feature>
<proteinExistence type="predicted"/>
<dbReference type="CDD" id="cd21134">
    <property type="entry name" value="YTH"/>
    <property type="match status" value="1"/>
</dbReference>
<dbReference type="PANTHER" id="PTHR12357:SF3">
    <property type="entry name" value="YTH DOMAIN-CONTAINING PROTEIN 1"/>
    <property type="match status" value="1"/>
</dbReference>
<dbReference type="AlphaFoldDB" id="A0A176WTL6"/>
<feature type="domain" description="YTH" evidence="2">
    <location>
        <begin position="212"/>
        <end position="347"/>
    </location>
</feature>
<dbReference type="GO" id="GO:0048024">
    <property type="term" value="P:regulation of mRNA splicing, via spliceosome"/>
    <property type="evidence" value="ECO:0007669"/>
    <property type="project" value="TreeGrafter"/>
</dbReference>
<sequence>MGVKATSRQSKDSNEASDFANGSRDQQQAANVGGPTSSSKPLDKQSAMRRKVDSVLDDVMGDPEDFRDFADSDGESGGGRWEDTVRAAYSELDAVGQDVILTPFFARAAFGRLSPLEHEEAGNGAAHQDSRESEGEHSKGLREVSSKIMEQKSEEEKSKGSAHGPSSSGDPGLSGQHGKGRLRKSHDTEGRIHSSHVPHETSASKQGKTHQTRYFIIKSLNHHNIAKSIENGIWATQAMNEPVLNEAYESSERVLLVFSVNMSGHFQGYAQMASPIGRRRANVWTEGNEGTNPWGGSFRVEWLRLHDLPFQKTVHLKNPLNFHKPVKISRDCQELTLEIGDALCALIDEGADREGKPKRKVVLADLAAHTSKKKRGEAAGMPPDVAFRQQVVPASSGGPHFPGGYIPHLQGGNSHEPFPSTGSLGRVSGGFLNQICSPLDTLRVSRSKSPHPATSDKSMEWDRDHDRDHRRRVRERPVDWDRHRDARSSSSGRTGDVSIEEDLLNMTYEEYLLRHGHAKDSSGYHQGAGSYAYNQANSVYRGNWIGKTPGMGSSDDQYSNYIANWYSRQGPASVGDGFIGNGLAKNYPAMASCPQWNWKGDDARPRQLSRTLDGKPGSHFWEQNGRASRCIEHITEAGS</sequence>
<feature type="region of interest" description="Disordered" evidence="1">
    <location>
        <begin position="1"/>
        <end position="82"/>
    </location>
</feature>
<dbReference type="InterPro" id="IPR045168">
    <property type="entry name" value="YTH_prot"/>
</dbReference>
<dbReference type="Gene3D" id="3.10.590.10">
    <property type="entry name" value="ph1033 like domains"/>
    <property type="match status" value="1"/>
</dbReference>
<feature type="compositionally biased region" description="Basic and acidic residues" evidence="1">
    <location>
        <begin position="457"/>
        <end position="467"/>
    </location>
</feature>
<feature type="compositionally biased region" description="Basic and acidic residues" evidence="1">
    <location>
        <begin position="128"/>
        <end position="159"/>
    </location>
</feature>
<dbReference type="Pfam" id="PF04146">
    <property type="entry name" value="YTH"/>
    <property type="match status" value="1"/>
</dbReference>
<dbReference type="GO" id="GO:0003729">
    <property type="term" value="F:mRNA binding"/>
    <property type="evidence" value="ECO:0007669"/>
    <property type="project" value="TreeGrafter"/>
</dbReference>
<name>A0A176WTL6_MARPO</name>